<dbReference type="InterPro" id="IPR014051">
    <property type="entry name" value="Phosphoesterase_HXTX"/>
</dbReference>
<protein>
    <recommendedName>
        <fullName evidence="2">RNA 2',3'-cyclic phosphodiesterase</fullName>
        <shortName evidence="2">RNA 2',3'-CPDase</shortName>
        <ecNumber evidence="2">3.1.4.58</ecNumber>
    </recommendedName>
</protein>
<accession>A0A2V4NV40</accession>
<proteinExistence type="inferred from homology"/>
<feature type="short sequence motif" description="HXTX 2" evidence="2">
    <location>
        <begin position="125"/>
        <end position="128"/>
    </location>
</feature>
<dbReference type="NCBIfam" id="TIGR02258">
    <property type="entry name" value="2_5_ligase"/>
    <property type="match status" value="1"/>
</dbReference>
<evidence type="ECO:0000313" key="5">
    <source>
        <dbReference type="Proteomes" id="UP000248039"/>
    </source>
</evidence>
<dbReference type="OrthoDB" id="9787070at2"/>
<keyword evidence="5" id="KW-1185">Reference proteome</keyword>
<dbReference type="GO" id="GO:0008664">
    <property type="term" value="F:RNA 2',3'-cyclic 3'-phosphodiesterase activity"/>
    <property type="evidence" value="ECO:0007669"/>
    <property type="project" value="UniProtKB-EC"/>
</dbReference>
<feature type="active site" description="Proton acceptor" evidence="2">
    <location>
        <position position="125"/>
    </location>
</feature>
<comment type="function">
    <text evidence="2">Hydrolyzes RNA 2',3'-cyclic phosphodiester to an RNA 2'-phosphomonoester.</text>
</comment>
<feature type="short sequence motif" description="HXTX 1" evidence="2">
    <location>
        <begin position="42"/>
        <end position="45"/>
    </location>
</feature>
<organism evidence="4 5">
    <name type="scientific">Streptomyces tateyamensis</name>
    <dbReference type="NCBI Taxonomy" id="565073"/>
    <lineage>
        <taxon>Bacteria</taxon>
        <taxon>Bacillati</taxon>
        <taxon>Actinomycetota</taxon>
        <taxon>Actinomycetes</taxon>
        <taxon>Kitasatosporales</taxon>
        <taxon>Streptomycetaceae</taxon>
        <taxon>Streptomyces</taxon>
    </lineage>
</organism>
<evidence type="ECO:0000313" key="4">
    <source>
        <dbReference type="EMBL" id="PYC85376.1"/>
    </source>
</evidence>
<name>A0A2V4NV40_9ACTN</name>
<sequence>MRLFVAVTPPAAALAELARAVAPLHAVAGADGLRWADPAGWHLTLVFLGEVPEERLPALRDGLARVAPGQQEHRVSLAGGGRFGDRVLWVGLAGQTRELRALAGAVARVAGEELGVTEESGYQPHLTLARAGTGRSHPPREQREALRAAAERLATFQGTPYPVTGFELMRSDFGRGNGPVRYTAIDRWELARPR</sequence>
<feature type="active site" description="Proton donor" evidence="2">
    <location>
        <position position="42"/>
    </location>
</feature>
<evidence type="ECO:0000259" key="3">
    <source>
        <dbReference type="Pfam" id="PF02834"/>
    </source>
</evidence>
<comment type="catalytic activity">
    <reaction evidence="2">
        <text>a 3'-end 2',3'-cyclophospho-ribonucleotide-RNA + H2O = a 3'-end 2'-phospho-ribonucleotide-RNA + H(+)</text>
        <dbReference type="Rhea" id="RHEA:11828"/>
        <dbReference type="Rhea" id="RHEA-COMP:10464"/>
        <dbReference type="Rhea" id="RHEA-COMP:17353"/>
        <dbReference type="ChEBI" id="CHEBI:15377"/>
        <dbReference type="ChEBI" id="CHEBI:15378"/>
        <dbReference type="ChEBI" id="CHEBI:83064"/>
        <dbReference type="ChEBI" id="CHEBI:173113"/>
        <dbReference type="EC" id="3.1.4.58"/>
    </reaction>
</comment>
<dbReference type="PANTHER" id="PTHR35561:SF1">
    <property type="entry name" value="RNA 2',3'-CYCLIC PHOSPHODIESTERASE"/>
    <property type="match status" value="1"/>
</dbReference>
<dbReference type="Pfam" id="PF02834">
    <property type="entry name" value="LigT_PEase"/>
    <property type="match status" value="2"/>
</dbReference>
<feature type="domain" description="Phosphoesterase HXTX" evidence="3">
    <location>
        <begin position="96"/>
        <end position="173"/>
    </location>
</feature>
<reference evidence="4 5" key="1">
    <citation type="submission" date="2018-03" db="EMBL/GenBank/DDBJ databases">
        <title>Bioinformatic expansion and discovery of thiopeptide antibiotics.</title>
        <authorList>
            <person name="Schwalen C.J."/>
            <person name="Hudson G.A."/>
            <person name="Mitchell D.A."/>
        </authorList>
    </citation>
    <scope>NUCLEOTIDE SEQUENCE [LARGE SCALE GENOMIC DNA]</scope>
    <source>
        <strain evidence="4 5">ATCC 21389</strain>
    </source>
</reference>
<dbReference type="HAMAP" id="MF_01940">
    <property type="entry name" value="RNA_CPDase"/>
    <property type="match status" value="1"/>
</dbReference>
<keyword evidence="1 2" id="KW-0378">Hydrolase</keyword>
<comment type="caution">
    <text evidence="4">The sequence shown here is derived from an EMBL/GenBank/DDBJ whole genome shotgun (WGS) entry which is preliminary data.</text>
</comment>
<dbReference type="Gene3D" id="3.90.1140.10">
    <property type="entry name" value="Cyclic phosphodiesterase"/>
    <property type="match status" value="1"/>
</dbReference>
<dbReference type="RefSeq" id="WP_110666646.1">
    <property type="nucleotide sequence ID" value="NZ_PYBW01000022.1"/>
</dbReference>
<evidence type="ECO:0000256" key="2">
    <source>
        <dbReference type="HAMAP-Rule" id="MF_01940"/>
    </source>
</evidence>
<feature type="domain" description="Phosphoesterase HXTX" evidence="3">
    <location>
        <begin position="8"/>
        <end position="88"/>
    </location>
</feature>
<dbReference type="SUPFAM" id="SSF55144">
    <property type="entry name" value="LigT-like"/>
    <property type="match status" value="1"/>
</dbReference>
<comment type="similarity">
    <text evidence="2">Belongs to the 2H phosphoesterase superfamily. ThpR family.</text>
</comment>
<gene>
    <name evidence="4" type="primary">thpR</name>
    <name evidence="4" type="ORF">C7C46_06420</name>
</gene>
<dbReference type="AlphaFoldDB" id="A0A2V4NV40"/>
<dbReference type="PANTHER" id="PTHR35561">
    <property type="entry name" value="RNA 2',3'-CYCLIC PHOSPHODIESTERASE"/>
    <property type="match status" value="1"/>
</dbReference>
<dbReference type="EC" id="3.1.4.58" evidence="2"/>
<dbReference type="InterPro" id="IPR009097">
    <property type="entry name" value="Cyclic_Pdiesterase"/>
</dbReference>
<dbReference type="Proteomes" id="UP000248039">
    <property type="component" value="Unassembled WGS sequence"/>
</dbReference>
<dbReference type="InterPro" id="IPR004175">
    <property type="entry name" value="RNA_CPDase"/>
</dbReference>
<dbReference type="GO" id="GO:0004113">
    <property type="term" value="F:2',3'-cyclic-nucleotide 3'-phosphodiesterase activity"/>
    <property type="evidence" value="ECO:0007669"/>
    <property type="project" value="InterPro"/>
</dbReference>
<evidence type="ECO:0000256" key="1">
    <source>
        <dbReference type="ARBA" id="ARBA00022801"/>
    </source>
</evidence>
<dbReference type="EMBL" id="PYBW01000022">
    <property type="protein sequence ID" value="PYC85376.1"/>
    <property type="molecule type" value="Genomic_DNA"/>
</dbReference>